<keyword evidence="2" id="KW-1185">Reference proteome</keyword>
<dbReference type="Gene3D" id="3.40.1760.10">
    <property type="entry name" value="YfbM-like super family"/>
    <property type="match status" value="1"/>
</dbReference>
<dbReference type="EMBL" id="BAAAZR010000038">
    <property type="protein sequence ID" value="GAA3835404.1"/>
    <property type="molecule type" value="Genomic_DNA"/>
</dbReference>
<gene>
    <name evidence="1" type="ORF">GCM10022226_66210</name>
</gene>
<evidence type="ECO:0008006" key="3">
    <source>
        <dbReference type="Google" id="ProtNLM"/>
    </source>
</evidence>
<dbReference type="Pfam" id="PF08974">
    <property type="entry name" value="DUF1877"/>
    <property type="match status" value="1"/>
</dbReference>
<evidence type="ECO:0000313" key="2">
    <source>
        <dbReference type="Proteomes" id="UP001500888"/>
    </source>
</evidence>
<name>A0ABP7J718_9ACTN</name>
<proteinExistence type="predicted"/>
<dbReference type="SUPFAM" id="SSF111069">
    <property type="entry name" value="Hypothetical protein yfbM"/>
    <property type="match status" value="1"/>
</dbReference>
<reference evidence="2" key="1">
    <citation type="journal article" date="2019" name="Int. J. Syst. Evol. Microbiol.">
        <title>The Global Catalogue of Microorganisms (GCM) 10K type strain sequencing project: providing services to taxonomists for standard genome sequencing and annotation.</title>
        <authorList>
            <consortium name="The Broad Institute Genomics Platform"/>
            <consortium name="The Broad Institute Genome Sequencing Center for Infectious Disease"/>
            <person name="Wu L."/>
            <person name="Ma J."/>
        </authorList>
    </citation>
    <scope>NUCLEOTIDE SEQUENCE [LARGE SCALE GENOMIC DNA]</scope>
    <source>
        <strain evidence="2">JCM 16908</strain>
    </source>
</reference>
<evidence type="ECO:0000313" key="1">
    <source>
        <dbReference type="EMBL" id="GAA3835404.1"/>
    </source>
</evidence>
<dbReference type="InterPro" id="IPR015068">
    <property type="entry name" value="DUF1877"/>
</dbReference>
<protein>
    <recommendedName>
        <fullName evidence="3">DUF1877 domain-containing protein</fullName>
    </recommendedName>
</protein>
<comment type="caution">
    <text evidence="1">The sequence shown here is derived from an EMBL/GenBank/DDBJ whole genome shotgun (WGS) entry which is preliminary data.</text>
</comment>
<dbReference type="InterPro" id="IPR035944">
    <property type="entry name" value="YfbM-like_sf"/>
</dbReference>
<dbReference type="Proteomes" id="UP001500888">
    <property type="component" value="Unassembled WGS sequence"/>
</dbReference>
<organism evidence="1 2">
    <name type="scientific">Sphaerisporangium flaviroseum</name>
    <dbReference type="NCBI Taxonomy" id="509199"/>
    <lineage>
        <taxon>Bacteria</taxon>
        <taxon>Bacillati</taxon>
        <taxon>Actinomycetota</taxon>
        <taxon>Actinomycetes</taxon>
        <taxon>Streptosporangiales</taxon>
        <taxon>Streptosporangiaceae</taxon>
        <taxon>Sphaerisporangium</taxon>
    </lineage>
</organism>
<dbReference type="RefSeq" id="WP_344949505.1">
    <property type="nucleotide sequence ID" value="NZ_BAAAZR010000038.1"/>
</dbReference>
<accession>A0ABP7J718</accession>
<sequence length="199" mass="22276">MGLDLSASPVRLNSPAVRLIQVDAQAWEFASLHPPFTSPSPYDEPLPDVSRELLATLPEGFGIARPYPDRSYGQAEYLLDPAGYRALTGWPERERSLPYRIIEGDRPFADHATGGQGVPWRCSTASFLAEAAATIDAIDVAAARQEFFVADMWALGVYKVSQTERDDEAFKRVLNNLRQLARYYHRLVEHGLDLIIEKD</sequence>